<dbReference type="GO" id="GO:0000156">
    <property type="term" value="F:phosphorelay response regulator activity"/>
    <property type="evidence" value="ECO:0007669"/>
    <property type="project" value="TreeGrafter"/>
</dbReference>
<gene>
    <name evidence="12" type="ORF">KDK92_04820</name>
</gene>
<dbReference type="Gene3D" id="6.10.250.690">
    <property type="match status" value="1"/>
</dbReference>
<dbReference type="Gene3D" id="1.10.10.10">
    <property type="entry name" value="Winged helix-like DNA-binding domain superfamily/Winged helix DNA-binding domain"/>
    <property type="match status" value="1"/>
</dbReference>
<comment type="function">
    <text evidence="7">May play the central regulatory role in sporulation. It may be an element of the effector pathway responsible for the activation of sporulation genes in response to nutritional stress. Spo0A may act in concert with spo0H (a sigma factor) to control the expression of some genes that are critical to the sporulation process.</text>
</comment>
<dbReference type="FunFam" id="1.10.10.10:FF:000018">
    <property type="entry name" value="DNA-binding response regulator ResD"/>
    <property type="match status" value="1"/>
</dbReference>
<dbReference type="FunFam" id="3.40.50.2300:FF:000001">
    <property type="entry name" value="DNA-binding response regulator PhoB"/>
    <property type="match status" value="1"/>
</dbReference>
<dbReference type="InterPro" id="IPR039420">
    <property type="entry name" value="WalR-like"/>
</dbReference>
<evidence type="ECO:0000256" key="4">
    <source>
        <dbReference type="ARBA" id="ARBA00023015"/>
    </source>
</evidence>
<evidence type="ECO:0000256" key="8">
    <source>
        <dbReference type="PROSITE-ProRule" id="PRU00169"/>
    </source>
</evidence>
<dbReference type="CDD" id="cd00383">
    <property type="entry name" value="trans_reg_C"/>
    <property type="match status" value="1"/>
</dbReference>
<accession>A0A9J6NX15</accession>
<dbReference type="InterPro" id="IPR036388">
    <property type="entry name" value="WH-like_DNA-bd_sf"/>
</dbReference>
<evidence type="ECO:0000256" key="5">
    <source>
        <dbReference type="ARBA" id="ARBA00023125"/>
    </source>
</evidence>
<comment type="caution">
    <text evidence="12">The sequence shown here is derived from an EMBL/GenBank/DDBJ whole genome shotgun (WGS) entry which is preliminary data.</text>
</comment>
<evidence type="ECO:0000256" key="7">
    <source>
        <dbReference type="ARBA" id="ARBA00024867"/>
    </source>
</evidence>
<feature type="DNA-binding region" description="OmpR/PhoB-type" evidence="9">
    <location>
        <begin position="128"/>
        <end position="224"/>
    </location>
</feature>
<evidence type="ECO:0000259" key="10">
    <source>
        <dbReference type="PROSITE" id="PS50110"/>
    </source>
</evidence>
<dbReference type="GO" id="GO:0005829">
    <property type="term" value="C:cytosol"/>
    <property type="evidence" value="ECO:0007669"/>
    <property type="project" value="TreeGrafter"/>
</dbReference>
<evidence type="ECO:0000256" key="3">
    <source>
        <dbReference type="ARBA" id="ARBA00023012"/>
    </source>
</evidence>
<feature type="domain" description="OmpR/PhoB-type" evidence="11">
    <location>
        <begin position="128"/>
        <end position="224"/>
    </location>
</feature>
<dbReference type="GO" id="GO:0000976">
    <property type="term" value="F:transcription cis-regulatory region binding"/>
    <property type="evidence" value="ECO:0007669"/>
    <property type="project" value="TreeGrafter"/>
</dbReference>
<evidence type="ECO:0000313" key="13">
    <source>
        <dbReference type="Proteomes" id="UP001056429"/>
    </source>
</evidence>
<dbReference type="AlphaFoldDB" id="A0A9J6NX15"/>
<dbReference type="EMBL" id="JAGSOJ010000001">
    <property type="protein sequence ID" value="MCM1989055.1"/>
    <property type="molecule type" value="Genomic_DNA"/>
</dbReference>
<dbReference type="InterPro" id="IPR011006">
    <property type="entry name" value="CheY-like_superfamily"/>
</dbReference>
<dbReference type="PANTHER" id="PTHR48111:SF73">
    <property type="entry name" value="ALKALINE PHOSPHATASE SYNTHESIS TRANSCRIPTIONAL REGULATORY PROTEIN PHOP"/>
    <property type="match status" value="1"/>
</dbReference>
<protein>
    <recommendedName>
        <fullName evidence="1">Stage 0 sporulation protein A homolog</fullName>
    </recommendedName>
</protein>
<dbReference type="Pfam" id="PF00486">
    <property type="entry name" value="Trans_reg_C"/>
    <property type="match status" value="1"/>
</dbReference>
<organism evidence="12 13">
    <name type="scientific">Oceanirhabdus seepicola</name>
    <dbReference type="NCBI Taxonomy" id="2828781"/>
    <lineage>
        <taxon>Bacteria</taxon>
        <taxon>Bacillati</taxon>
        <taxon>Bacillota</taxon>
        <taxon>Clostridia</taxon>
        <taxon>Eubacteriales</taxon>
        <taxon>Clostridiaceae</taxon>
        <taxon>Oceanirhabdus</taxon>
    </lineage>
</organism>
<dbReference type="Gene3D" id="3.40.50.2300">
    <property type="match status" value="1"/>
</dbReference>
<dbReference type="PROSITE" id="PS51755">
    <property type="entry name" value="OMPR_PHOB"/>
    <property type="match status" value="1"/>
</dbReference>
<reference evidence="12" key="1">
    <citation type="journal article" date="2021" name="mSystems">
        <title>Bacteria and Archaea Synergistically Convert Glycine Betaine to Biogenic Methane in the Formosa Cold Seep of the South China Sea.</title>
        <authorList>
            <person name="Li L."/>
            <person name="Zhang W."/>
            <person name="Zhang S."/>
            <person name="Song L."/>
            <person name="Sun Q."/>
            <person name="Zhang H."/>
            <person name="Xiang H."/>
            <person name="Dong X."/>
        </authorList>
    </citation>
    <scope>NUCLEOTIDE SEQUENCE</scope>
    <source>
        <strain evidence="12">ZWT</strain>
    </source>
</reference>
<evidence type="ECO:0000256" key="2">
    <source>
        <dbReference type="ARBA" id="ARBA00022553"/>
    </source>
</evidence>
<evidence type="ECO:0000256" key="6">
    <source>
        <dbReference type="ARBA" id="ARBA00023163"/>
    </source>
</evidence>
<dbReference type="InterPro" id="IPR001867">
    <property type="entry name" value="OmpR/PhoB-type_DNA-bd"/>
</dbReference>
<dbReference type="SMART" id="SM00862">
    <property type="entry name" value="Trans_reg_C"/>
    <property type="match status" value="1"/>
</dbReference>
<dbReference type="SMART" id="SM00448">
    <property type="entry name" value="REC"/>
    <property type="match status" value="1"/>
</dbReference>
<dbReference type="RefSeq" id="WP_250857919.1">
    <property type="nucleotide sequence ID" value="NZ_JAGSOJ010000001.1"/>
</dbReference>
<dbReference type="Proteomes" id="UP001056429">
    <property type="component" value="Unassembled WGS sequence"/>
</dbReference>
<feature type="domain" description="Response regulatory" evidence="10">
    <location>
        <begin position="4"/>
        <end position="117"/>
    </location>
</feature>
<dbReference type="Pfam" id="PF00072">
    <property type="entry name" value="Response_reg"/>
    <property type="match status" value="1"/>
</dbReference>
<dbReference type="PANTHER" id="PTHR48111">
    <property type="entry name" value="REGULATOR OF RPOS"/>
    <property type="match status" value="1"/>
</dbReference>
<name>A0A9J6NX15_9CLOT</name>
<sequence length="226" mass="26451">MRYTVLVIEDEDNIRKIICDYFRAEGFHVIQAPNGKEGIERFEEEKIDLIILDIMMPELDGWTVCRRIRKKSDVPIIILTARTEEDDELMGFELKADDYVKKPFSPGILVARAKVLLNRTRGTILEDKDKITKAGLEVNKLVREVNIHGKNIELTPKEFEILWYLMEHSEMVLSREKILNSIWGYDYFGDIRVVDNHIKKLRKALGDKSYLIRTIFGVGYKFEVKE</sequence>
<keyword evidence="6" id="KW-0804">Transcription</keyword>
<evidence type="ECO:0000259" key="11">
    <source>
        <dbReference type="PROSITE" id="PS51755"/>
    </source>
</evidence>
<evidence type="ECO:0000256" key="9">
    <source>
        <dbReference type="PROSITE-ProRule" id="PRU01091"/>
    </source>
</evidence>
<dbReference type="SUPFAM" id="SSF52172">
    <property type="entry name" value="CheY-like"/>
    <property type="match status" value="1"/>
</dbReference>
<dbReference type="GO" id="GO:0006355">
    <property type="term" value="P:regulation of DNA-templated transcription"/>
    <property type="evidence" value="ECO:0007669"/>
    <property type="project" value="InterPro"/>
</dbReference>
<keyword evidence="13" id="KW-1185">Reference proteome</keyword>
<keyword evidence="4" id="KW-0805">Transcription regulation</keyword>
<evidence type="ECO:0000313" key="12">
    <source>
        <dbReference type="EMBL" id="MCM1989055.1"/>
    </source>
</evidence>
<keyword evidence="3" id="KW-0902">Two-component regulatory system</keyword>
<feature type="modified residue" description="4-aspartylphosphate" evidence="8">
    <location>
        <position position="53"/>
    </location>
</feature>
<evidence type="ECO:0000256" key="1">
    <source>
        <dbReference type="ARBA" id="ARBA00018672"/>
    </source>
</evidence>
<dbReference type="PROSITE" id="PS50110">
    <property type="entry name" value="RESPONSE_REGULATORY"/>
    <property type="match status" value="1"/>
</dbReference>
<dbReference type="InterPro" id="IPR001789">
    <property type="entry name" value="Sig_transdc_resp-reg_receiver"/>
</dbReference>
<reference evidence="12" key="2">
    <citation type="submission" date="2021-04" db="EMBL/GenBank/DDBJ databases">
        <authorList>
            <person name="Dong X."/>
        </authorList>
    </citation>
    <scope>NUCLEOTIDE SEQUENCE</scope>
    <source>
        <strain evidence="12">ZWT</strain>
    </source>
</reference>
<dbReference type="GO" id="GO:0032993">
    <property type="term" value="C:protein-DNA complex"/>
    <property type="evidence" value="ECO:0007669"/>
    <property type="project" value="TreeGrafter"/>
</dbReference>
<proteinExistence type="predicted"/>
<keyword evidence="5 9" id="KW-0238">DNA-binding</keyword>
<dbReference type="CDD" id="cd17574">
    <property type="entry name" value="REC_OmpR"/>
    <property type="match status" value="1"/>
</dbReference>
<keyword evidence="2 8" id="KW-0597">Phosphoprotein</keyword>